<evidence type="ECO:0000313" key="2">
    <source>
        <dbReference type="EMBL" id="KAA2237637.1"/>
    </source>
</evidence>
<comment type="caution">
    <text evidence="2">The sequence shown here is derived from an EMBL/GenBank/DDBJ whole genome shotgun (WGS) entry which is preliminary data.</text>
</comment>
<gene>
    <name evidence="2" type="ORF">F0L46_08125</name>
</gene>
<name>A0A5B2VHI6_9HYPH</name>
<keyword evidence="3" id="KW-1185">Reference proteome</keyword>
<sequence>MQASPTMDPKTLKRLDELRPAYDRLRAERIRAEGEIERLAAELDEARRLAREAFGTDDETALAGLVEAARAENEAAVEAFAARLRAIEARLARSGAGS</sequence>
<reference evidence="2 3" key="1">
    <citation type="submission" date="2019-09" db="EMBL/GenBank/DDBJ databases">
        <title>Salinarimonas rosea gen. nov., sp. nov., a new member of the a-2 subgroup of the Proteobacteria.</title>
        <authorList>
            <person name="Liu J."/>
        </authorList>
    </citation>
    <scope>NUCLEOTIDE SEQUENCE [LARGE SCALE GENOMIC DNA]</scope>
    <source>
        <strain evidence="2 3">BN140002</strain>
    </source>
</reference>
<reference evidence="2 3" key="2">
    <citation type="submission" date="2019-09" db="EMBL/GenBank/DDBJ databases">
        <authorList>
            <person name="Jin C."/>
        </authorList>
    </citation>
    <scope>NUCLEOTIDE SEQUENCE [LARGE SCALE GENOMIC DNA]</scope>
    <source>
        <strain evidence="2 3">BN140002</strain>
    </source>
</reference>
<feature type="coiled-coil region" evidence="1">
    <location>
        <begin position="22"/>
        <end position="56"/>
    </location>
</feature>
<dbReference type="AlphaFoldDB" id="A0A5B2VHI6"/>
<evidence type="ECO:0000313" key="3">
    <source>
        <dbReference type="Proteomes" id="UP000323142"/>
    </source>
</evidence>
<evidence type="ECO:0000256" key="1">
    <source>
        <dbReference type="SAM" id="Coils"/>
    </source>
</evidence>
<dbReference type="Proteomes" id="UP000323142">
    <property type="component" value="Unassembled WGS sequence"/>
</dbReference>
<accession>A0A5B2VHI6</accession>
<keyword evidence="1" id="KW-0175">Coiled coil</keyword>
<dbReference type="EMBL" id="VUOA01000018">
    <property type="protein sequence ID" value="KAA2237637.1"/>
    <property type="molecule type" value="Genomic_DNA"/>
</dbReference>
<protein>
    <submittedName>
        <fullName evidence="2">Uncharacterized protein</fullName>
    </submittedName>
</protein>
<organism evidence="2 3">
    <name type="scientific">Salinarimonas soli</name>
    <dbReference type="NCBI Taxonomy" id="1638099"/>
    <lineage>
        <taxon>Bacteria</taxon>
        <taxon>Pseudomonadati</taxon>
        <taxon>Pseudomonadota</taxon>
        <taxon>Alphaproteobacteria</taxon>
        <taxon>Hyphomicrobiales</taxon>
        <taxon>Salinarimonadaceae</taxon>
        <taxon>Salinarimonas</taxon>
    </lineage>
</organism>
<proteinExistence type="predicted"/>